<dbReference type="InterPro" id="IPR039537">
    <property type="entry name" value="Retrotran_Ty1/copia-like"/>
</dbReference>
<proteinExistence type="predicted"/>
<dbReference type="InterPro" id="IPR012337">
    <property type="entry name" value="RNaseH-like_sf"/>
</dbReference>
<evidence type="ECO:0000313" key="1">
    <source>
        <dbReference type="EMBL" id="KAE9007898.1"/>
    </source>
</evidence>
<dbReference type="AlphaFoldDB" id="A0A6A3KR81"/>
<dbReference type="PANTHER" id="PTHR42648:SF28">
    <property type="entry name" value="TRANSPOSON-ENCODED PROTEIN WITH RIBONUCLEASE H-LIKE AND RETROVIRUS ZINC FINGER-LIKE DOMAINS"/>
    <property type="match status" value="1"/>
</dbReference>
<dbReference type="InterPro" id="IPR036397">
    <property type="entry name" value="RNaseH_sf"/>
</dbReference>
<gene>
    <name evidence="1" type="ORF">PF011_g10920</name>
</gene>
<accession>A0A6A3KR81</accession>
<evidence type="ECO:0008006" key="3">
    <source>
        <dbReference type="Google" id="ProtNLM"/>
    </source>
</evidence>
<dbReference type="GO" id="GO:0003676">
    <property type="term" value="F:nucleic acid binding"/>
    <property type="evidence" value="ECO:0007669"/>
    <property type="project" value="InterPro"/>
</dbReference>
<comment type="caution">
    <text evidence="1">The sequence shown here is derived from an EMBL/GenBank/DDBJ whole genome shotgun (WGS) entry which is preliminary data.</text>
</comment>
<dbReference type="SUPFAM" id="SSF53098">
    <property type="entry name" value="Ribonuclease H-like"/>
    <property type="match status" value="1"/>
</dbReference>
<dbReference type="Gene3D" id="3.30.420.10">
    <property type="entry name" value="Ribonuclease H-like superfamily/Ribonuclease H"/>
    <property type="match status" value="1"/>
</dbReference>
<dbReference type="Proteomes" id="UP000460718">
    <property type="component" value="Unassembled WGS sequence"/>
</dbReference>
<reference evidence="1 2" key="1">
    <citation type="submission" date="2018-09" db="EMBL/GenBank/DDBJ databases">
        <title>Genomic investigation of the strawberry pathogen Phytophthora fragariae indicates pathogenicity is determined by transcriptional variation in three key races.</title>
        <authorList>
            <person name="Adams T.M."/>
            <person name="Armitage A.D."/>
            <person name="Sobczyk M.K."/>
            <person name="Bates H.J."/>
            <person name="Dunwell J.M."/>
            <person name="Nellist C.F."/>
            <person name="Harrison R.J."/>
        </authorList>
    </citation>
    <scope>NUCLEOTIDE SEQUENCE [LARGE SCALE GENOMIC DNA]</scope>
    <source>
        <strain evidence="1 2">SCRP245</strain>
    </source>
</reference>
<name>A0A6A3KR81_9STRA</name>
<evidence type="ECO:0000313" key="2">
    <source>
        <dbReference type="Proteomes" id="UP000460718"/>
    </source>
</evidence>
<dbReference type="PANTHER" id="PTHR42648">
    <property type="entry name" value="TRANSPOSASE, PUTATIVE-RELATED"/>
    <property type="match status" value="1"/>
</dbReference>
<organism evidence="1 2">
    <name type="scientific">Phytophthora fragariae</name>
    <dbReference type="NCBI Taxonomy" id="53985"/>
    <lineage>
        <taxon>Eukaryota</taxon>
        <taxon>Sar</taxon>
        <taxon>Stramenopiles</taxon>
        <taxon>Oomycota</taxon>
        <taxon>Peronosporomycetes</taxon>
        <taxon>Peronosporales</taxon>
        <taxon>Peronosporaceae</taxon>
        <taxon>Phytophthora</taxon>
    </lineage>
</organism>
<dbReference type="EMBL" id="QXFW01000590">
    <property type="protein sequence ID" value="KAE9007898.1"/>
    <property type="molecule type" value="Genomic_DNA"/>
</dbReference>
<protein>
    <recommendedName>
        <fullName evidence="3">Integrase catalytic domain-containing protein</fullName>
    </recommendedName>
</protein>
<sequence length="187" mass="21062">MHEKSSDVIMTALSQELADSVEASGDVQKSTLPDFHKHLAHLSYDSVERLAKEPSSGIQLTDHKRMNGLMCAEGKQSKNRRSEKDTDAYSSIDRDRLRNRYMVHFIDDKSNYYSVFLARAKDAAAKLFEHFLVYFKKKFDCKIHTLRTESGGEYDNVDLFCKRTAVTRQRSGTSPAITSPSAGTAAS</sequence>